<organism evidence="3 4">
    <name type="scientific">Naegleria lovaniensis</name>
    <name type="common">Amoeba</name>
    <dbReference type="NCBI Taxonomy" id="51637"/>
    <lineage>
        <taxon>Eukaryota</taxon>
        <taxon>Discoba</taxon>
        <taxon>Heterolobosea</taxon>
        <taxon>Tetramitia</taxon>
        <taxon>Eutetramitia</taxon>
        <taxon>Vahlkampfiidae</taxon>
        <taxon>Naegleria</taxon>
    </lineage>
</organism>
<evidence type="ECO:0000256" key="2">
    <source>
        <dbReference type="SAM" id="MobiDB-lite"/>
    </source>
</evidence>
<evidence type="ECO:0000256" key="1">
    <source>
        <dbReference type="SAM" id="Coils"/>
    </source>
</evidence>
<feature type="compositionally biased region" description="Polar residues" evidence="2">
    <location>
        <begin position="29"/>
        <end position="39"/>
    </location>
</feature>
<gene>
    <name evidence="3" type="ORF">C9374_007436</name>
</gene>
<accession>A0AA88GH16</accession>
<evidence type="ECO:0000313" key="4">
    <source>
        <dbReference type="Proteomes" id="UP000816034"/>
    </source>
</evidence>
<name>A0AA88GH16_NAELO</name>
<reference evidence="3 4" key="1">
    <citation type="journal article" date="2018" name="BMC Genomics">
        <title>The genome of Naegleria lovaniensis, the basis for a comparative approach to unravel pathogenicity factors of the human pathogenic amoeba N. fowleri.</title>
        <authorList>
            <person name="Liechti N."/>
            <person name="Schurch N."/>
            <person name="Bruggmann R."/>
            <person name="Wittwer M."/>
        </authorList>
    </citation>
    <scope>NUCLEOTIDE SEQUENCE [LARGE SCALE GENOMIC DNA]</scope>
    <source>
        <strain evidence="3 4">ATCC 30569</strain>
    </source>
</reference>
<keyword evidence="4" id="KW-1185">Reference proteome</keyword>
<feature type="compositionally biased region" description="Polar residues" evidence="2">
    <location>
        <begin position="56"/>
        <end position="65"/>
    </location>
</feature>
<evidence type="ECO:0000313" key="3">
    <source>
        <dbReference type="EMBL" id="KAG2379297.1"/>
    </source>
</evidence>
<dbReference type="GeneID" id="68099890"/>
<dbReference type="Proteomes" id="UP000816034">
    <property type="component" value="Unassembled WGS sequence"/>
</dbReference>
<proteinExistence type="predicted"/>
<comment type="caution">
    <text evidence="3">The sequence shown here is derived from an EMBL/GenBank/DDBJ whole genome shotgun (WGS) entry which is preliminary data.</text>
</comment>
<dbReference type="RefSeq" id="XP_044546559.1">
    <property type="nucleotide sequence ID" value="XM_044697401.1"/>
</dbReference>
<dbReference type="EMBL" id="PYSW02000029">
    <property type="protein sequence ID" value="KAG2379297.1"/>
    <property type="molecule type" value="Genomic_DNA"/>
</dbReference>
<protein>
    <submittedName>
        <fullName evidence="3">Uncharacterized protein</fullName>
    </submittedName>
</protein>
<keyword evidence="1" id="KW-0175">Coiled coil</keyword>
<feature type="compositionally biased region" description="Low complexity" evidence="2">
    <location>
        <begin position="70"/>
        <end position="84"/>
    </location>
</feature>
<dbReference type="AlphaFoldDB" id="A0AA88GH16"/>
<feature type="region of interest" description="Disordered" evidence="2">
    <location>
        <begin position="1"/>
        <end position="84"/>
    </location>
</feature>
<feature type="coiled-coil region" evidence="1">
    <location>
        <begin position="84"/>
        <end position="144"/>
    </location>
</feature>
<feature type="region of interest" description="Disordered" evidence="2">
    <location>
        <begin position="148"/>
        <end position="168"/>
    </location>
</feature>
<sequence length="168" mass="18809">MVNSPLKRAPNREENDFEEEETSVKKVKFSTNNDVNTSGLESSVVEDVLEDEEQPPISQNTSNSDGMILASGGEEATSVESSVEAFTNSNLKEAKRSLNQLNDRLEALMNRLSEKVNKLISAVQESSEARRDQLEQLMKEGEDLHRKNLETNGQLEKAKELAHQFSLE</sequence>